<accession>A0ABW5KMI4</accession>
<keyword evidence="1" id="KW-1133">Transmembrane helix</keyword>
<feature type="domain" description="FecR protein" evidence="2">
    <location>
        <begin position="141"/>
        <end position="228"/>
    </location>
</feature>
<dbReference type="Pfam" id="PF16344">
    <property type="entry name" value="FecR_C"/>
    <property type="match status" value="1"/>
</dbReference>
<keyword evidence="1" id="KW-0472">Membrane</keyword>
<dbReference type="PIRSF" id="PIRSF018266">
    <property type="entry name" value="FecR"/>
    <property type="match status" value="1"/>
</dbReference>
<comment type="caution">
    <text evidence="4">The sequence shown here is derived from an EMBL/GenBank/DDBJ whole genome shotgun (WGS) entry which is preliminary data.</text>
</comment>
<dbReference type="Gene3D" id="2.60.120.1440">
    <property type="match status" value="1"/>
</dbReference>
<dbReference type="Pfam" id="PF04773">
    <property type="entry name" value="FecR"/>
    <property type="match status" value="1"/>
</dbReference>
<name>A0ABW5KMI4_9SPHI</name>
<organism evidence="4 5">
    <name type="scientific">Sphingobacterium suaedae</name>
    <dbReference type="NCBI Taxonomy" id="1686402"/>
    <lineage>
        <taxon>Bacteria</taxon>
        <taxon>Pseudomonadati</taxon>
        <taxon>Bacteroidota</taxon>
        <taxon>Sphingobacteriia</taxon>
        <taxon>Sphingobacteriales</taxon>
        <taxon>Sphingobacteriaceae</taxon>
        <taxon>Sphingobacterium</taxon>
    </lineage>
</organism>
<keyword evidence="1" id="KW-0812">Transmembrane</keyword>
<dbReference type="Proteomes" id="UP001597545">
    <property type="component" value="Unassembled WGS sequence"/>
</dbReference>
<proteinExistence type="predicted"/>
<dbReference type="PANTHER" id="PTHR30273">
    <property type="entry name" value="PERIPLASMIC SIGNAL SENSOR AND SIGMA FACTOR ACTIVATOR FECR-RELATED"/>
    <property type="match status" value="1"/>
</dbReference>
<reference evidence="5" key="1">
    <citation type="journal article" date="2019" name="Int. J. Syst. Evol. Microbiol.">
        <title>The Global Catalogue of Microorganisms (GCM) 10K type strain sequencing project: providing services to taxonomists for standard genome sequencing and annotation.</title>
        <authorList>
            <consortium name="The Broad Institute Genomics Platform"/>
            <consortium name="The Broad Institute Genome Sequencing Center for Infectious Disease"/>
            <person name="Wu L."/>
            <person name="Ma J."/>
        </authorList>
    </citation>
    <scope>NUCLEOTIDE SEQUENCE [LARGE SCALE GENOMIC DNA]</scope>
    <source>
        <strain evidence="5">KCTC 42662</strain>
    </source>
</reference>
<feature type="domain" description="Protein FecR C-terminal" evidence="3">
    <location>
        <begin position="285"/>
        <end position="351"/>
    </location>
</feature>
<sequence length="358" mass="40686">MKFGRKRRKKSNTEQSLNRRIRKEIWEEPAIIEELFADEQWNAYDGPDQSLIPSQDMHRRIKEEIGKQEKQDERKEMRFYRSNAAIQIGIAATLLLFISFNIWYWSDTSDDKGNVSYTEKGTLAEGKAESLWVTTTNDTDNVDTIYLPDQSVVHLSANSSIRYASKMPATEREIYLNGEAYFSVRKDSSRPFSVFAGGTKTTALGTSFTINTGTKGSQTSVELHTGKVVVASTESKPAFEQVFLDNQGDRLLYDTQSRIAKHLDKHKKSGSPVARSSQSTYNDGRLVLENVPLPEVFDKLAKNYRVDIIIKDQAISKILYTGTIDPSREKIENVLSVICLINDLRYVLEEDGSYSIHR</sequence>
<protein>
    <submittedName>
        <fullName evidence="4">FecR family protein</fullName>
    </submittedName>
</protein>
<evidence type="ECO:0000313" key="4">
    <source>
        <dbReference type="EMBL" id="MFD2549483.1"/>
    </source>
</evidence>
<dbReference type="PANTHER" id="PTHR30273:SF2">
    <property type="entry name" value="PROTEIN FECR"/>
    <property type="match status" value="1"/>
</dbReference>
<dbReference type="RefSeq" id="WP_380905800.1">
    <property type="nucleotide sequence ID" value="NZ_JBHUEG010000012.1"/>
</dbReference>
<dbReference type="InterPro" id="IPR006860">
    <property type="entry name" value="FecR"/>
</dbReference>
<dbReference type="EMBL" id="JBHULR010000015">
    <property type="protein sequence ID" value="MFD2549483.1"/>
    <property type="molecule type" value="Genomic_DNA"/>
</dbReference>
<evidence type="ECO:0000259" key="3">
    <source>
        <dbReference type="Pfam" id="PF16344"/>
    </source>
</evidence>
<dbReference type="InterPro" id="IPR032508">
    <property type="entry name" value="FecR_C"/>
</dbReference>
<gene>
    <name evidence="4" type="ORF">ACFSR5_17675</name>
</gene>
<evidence type="ECO:0000259" key="2">
    <source>
        <dbReference type="Pfam" id="PF04773"/>
    </source>
</evidence>
<keyword evidence="5" id="KW-1185">Reference proteome</keyword>
<feature type="transmembrane region" description="Helical" evidence="1">
    <location>
        <begin position="84"/>
        <end position="105"/>
    </location>
</feature>
<dbReference type="Gene3D" id="3.55.50.30">
    <property type="match status" value="1"/>
</dbReference>
<evidence type="ECO:0000313" key="5">
    <source>
        <dbReference type="Proteomes" id="UP001597545"/>
    </source>
</evidence>
<evidence type="ECO:0000256" key="1">
    <source>
        <dbReference type="SAM" id="Phobius"/>
    </source>
</evidence>
<dbReference type="InterPro" id="IPR012373">
    <property type="entry name" value="Ferrdict_sens_TM"/>
</dbReference>